<dbReference type="InterPro" id="IPR012337">
    <property type="entry name" value="RNaseH-like_sf"/>
</dbReference>
<dbReference type="CDD" id="cd06222">
    <property type="entry name" value="RNase_H_like"/>
    <property type="match status" value="1"/>
</dbReference>
<accession>A0AAV3NHF6</accession>
<dbReference type="InterPro" id="IPR002156">
    <property type="entry name" value="RNaseH_domain"/>
</dbReference>
<sequence>MKGATGVVSRNDVGEFEGATFNLLPHVGSTLVAEAQALRQGMIFAHERRYGRIELESDSMQLIRIVNGSMKTPLEIDTIVADIIHLTKYLEVKFQYIRRQTNNVTHCIAHWDHNGAREFTWLSHPPSLLFTALLHCCSS</sequence>
<evidence type="ECO:0000313" key="2">
    <source>
        <dbReference type="EMBL" id="GAA0138496.1"/>
    </source>
</evidence>
<dbReference type="GO" id="GO:0004523">
    <property type="term" value="F:RNA-DNA hybrid ribonuclease activity"/>
    <property type="evidence" value="ECO:0007669"/>
    <property type="project" value="InterPro"/>
</dbReference>
<organism evidence="2 3">
    <name type="scientific">Lithospermum erythrorhizon</name>
    <name type="common">Purple gromwell</name>
    <name type="synonym">Lithospermum officinale var. erythrorhizon</name>
    <dbReference type="NCBI Taxonomy" id="34254"/>
    <lineage>
        <taxon>Eukaryota</taxon>
        <taxon>Viridiplantae</taxon>
        <taxon>Streptophyta</taxon>
        <taxon>Embryophyta</taxon>
        <taxon>Tracheophyta</taxon>
        <taxon>Spermatophyta</taxon>
        <taxon>Magnoliopsida</taxon>
        <taxon>eudicotyledons</taxon>
        <taxon>Gunneridae</taxon>
        <taxon>Pentapetalae</taxon>
        <taxon>asterids</taxon>
        <taxon>lamiids</taxon>
        <taxon>Boraginales</taxon>
        <taxon>Boraginaceae</taxon>
        <taxon>Boraginoideae</taxon>
        <taxon>Lithospermeae</taxon>
        <taxon>Lithospermum</taxon>
    </lineage>
</organism>
<dbReference type="GO" id="GO:0003676">
    <property type="term" value="F:nucleic acid binding"/>
    <property type="evidence" value="ECO:0007669"/>
    <property type="project" value="InterPro"/>
</dbReference>
<name>A0AAV3NHF6_LITER</name>
<proteinExistence type="predicted"/>
<dbReference type="InterPro" id="IPR053151">
    <property type="entry name" value="RNase_H-like"/>
</dbReference>
<dbReference type="Gene3D" id="3.30.420.10">
    <property type="entry name" value="Ribonuclease H-like superfamily/Ribonuclease H"/>
    <property type="match status" value="1"/>
</dbReference>
<reference evidence="2 3" key="1">
    <citation type="submission" date="2024-01" db="EMBL/GenBank/DDBJ databases">
        <title>The complete chloroplast genome sequence of Lithospermum erythrorhizon: insights into the phylogenetic relationship among Boraginaceae species and the maternal lineages of purple gromwells.</title>
        <authorList>
            <person name="Okada T."/>
            <person name="Watanabe K."/>
        </authorList>
    </citation>
    <scope>NUCLEOTIDE SEQUENCE [LARGE SCALE GENOMIC DNA]</scope>
</reference>
<dbReference type="Proteomes" id="UP001454036">
    <property type="component" value="Unassembled WGS sequence"/>
</dbReference>
<dbReference type="Pfam" id="PF13456">
    <property type="entry name" value="RVT_3"/>
    <property type="match status" value="1"/>
</dbReference>
<dbReference type="InterPro" id="IPR044730">
    <property type="entry name" value="RNase_H-like_dom_plant"/>
</dbReference>
<protein>
    <recommendedName>
        <fullName evidence="1">RNase H type-1 domain-containing protein</fullName>
    </recommendedName>
</protein>
<comment type="caution">
    <text evidence="2">The sequence shown here is derived from an EMBL/GenBank/DDBJ whole genome shotgun (WGS) entry which is preliminary data.</text>
</comment>
<dbReference type="PANTHER" id="PTHR47723">
    <property type="entry name" value="OS05G0353850 PROTEIN"/>
    <property type="match status" value="1"/>
</dbReference>
<gene>
    <name evidence="2" type="ORF">LIER_00233</name>
</gene>
<dbReference type="PANTHER" id="PTHR47723:SF24">
    <property type="entry name" value="RNASE H TYPE-1 DOMAIN-CONTAINING PROTEIN"/>
    <property type="match status" value="1"/>
</dbReference>
<evidence type="ECO:0000259" key="1">
    <source>
        <dbReference type="Pfam" id="PF13456"/>
    </source>
</evidence>
<dbReference type="SUPFAM" id="SSF53098">
    <property type="entry name" value="Ribonuclease H-like"/>
    <property type="match status" value="1"/>
</dbReference>
<keyword evidence="3" id="KW-1185">Reference proteome</keyword>
<dbReference type="EMBL" id="BAABME010000016">
    <property type="protein sequence ID" value="GAA0138496.1"/>
    <property type="molecule type" value="Genomic_DNA"/>
</dbReference>
<evidence type="ECO:0000313" key="3">
    <source>
        <dbReference type="Proteomes" id="UP001454036"/>
    </source>
</evidence>
<feature type="domain" description="RNase H type-1" evidence="1">
    <location>
        <begin position="2"/>
        <end position="111"/>
    </location>
</feature>
<dbReference type="AlphaFoldDB" id="A0AAV3NHF6"/>
<dbReference type="InterPro" id="IPR036397">
    <property type="entry name" value="RNaseH_sf"/>
</dbReference>